<evidence type="ECO:0000256" key="2">
    <source>
        <dbReference type="SAM" id="MobiDB-lite"/>
    </source>
</evidence>
<evidence type="ECO:0000256" key="1">
    <source>
        <dbReference type="SAM" id="Coils"/>
    </source>
</evidence>
<keyword evidence="4" id="KW-1185">Reference proteome</keyword>
<dbReference type="EMBL" id="JBFCZG010000005">
    <property type="protein sequence ID" value="KAL3421770.1"/>
    <property type="molecule type" value="Genomic_DNA"/>
</dbReference>
<dbReference type="Proteomes" id="UP001629113">
    <property type="component" value="Unassembled WGS sequence"/>
</dbReference>
<feature type="compositionally biased region" description="Basic and acidic residues" evidence="2">
    <location>
        <begin position="81"/>
        <end position="94"/>
    </location>
</feature>
<organism evidence="3 4">
    <name type="scientific">Phlyctema vagabunda</name>
    <dbReference type="NCBI Taxonomy" id="108571"/>
    <lineage>
        <taxon>Eukaryota</taxon>
        <taxon>Fungi</taxon>
        <taxon>Dikarya</taxon>
        <taxon>Ascomycota</taxon>
        <taxon>Pezizomycotina</taxon>
        <taxon>Leotiomycetes</taxon>
        <taxon>Helotiales</taxon>
        <taxon>Dermateaceae</taxon>
        <taxon>Phlyctema</taxon>
    </lineage>
</organism>
<feature type="compositionally biased region" description="Polar residues" evidence="2">
    <location>
        <begin position="65"/>
        <end position="78"/>
    </location>
</feature>
<comment type="caution">
    <text evidence="3">The sequence shown here is derived from an EMBL/GenBank/DDBJ whole genome shotgun (WGS) entry which is preliminary data.</text>
</comment>
<feature type="region of interest" description="Disordered" evidence="2">
    <location>
        <begin position="54"/>
        <end position="94"/>
    </location>
</feature>
<protein>
    <submittedName>
        <fullName evidence="3">Uncharacterized protein</fullName>
    </submittedName>
</protein>
<evidence type="ECO:0000313" key="3">
    <source>
        <dbReference type="EMBL" id="KAL3421770.1"/>
    </source>
</evidence>
<keyword evidence="1" id="KW-0175">Coiled coil</keyword>
<gene>
    <name evidence="3" type="ORF">PVAG01_05926</name>
</gene>
<feature type="coiled-coil region" evidence="1">
    <location>
        <begin position="255"/>
        <end position="296"/>
    </location>
</feature>
<proteinExistence type="predicted"/>
<feature type="compositionally biased region" description="Basic and acidic residues" evidence="2">
    <location>
        <begin position="1"/>
        <end position="19"/>
    </location>
</feature>
<evidence type="ECO:0000313" key="4">
    <source>
        <dbReference type="Proteomes" id="UP001629113"/>
    </source>
</evidence>
<name>A0ABR4PEM6_9HELO</name>
<reference evidence="3 4" key="1">
    <citation type="submission" date="2024-06" db="EMBL/GenBank/DDBJ databases">
        <title>Complete genome of Phlyctema vagabunda strain 19-DSS-EL-015.</title>
        <authorList>
            <person name="Fiorenzani C."/>
        </authorList>
    </citation>
    <scope>NUCLEOTIDE SEQUENCE [LARGE SCALE GENOMIC DNA]</scope>
    <source>
        <strain evidence="3 4">19-DSS-EL-015</strain>
    </source>
</reference>
<sequence>MFGPHHTEAEETEHTREMSRNQMEGQATRYDTCIYSCNESEGGDQLNAIRNASSAGARNRIEGSTCRTRLQRRQSSPTLPLERDDHAEEAGEKDNIELADGNIRSTEYVAYRSIDGEVDDDRGLNSNAATNMRSCSRVVLKLFDLNLVRKRTDPYQGPVPKLETWIELTDGRPKEMAACDLDDIENMTYEDLLSGGARLYHGITALGQLRRSLAKNWPSSCIKELQSHLSSNGLTIWRMHFVESLDLINRVAWEVHKLRKEHVELQLDLDASRQELEEARVQNQDLQLKLEQKEVVNQQIVSNARAEAVYRKARQNLLARLFQLYEKHKNDITAPASEGNEDSVREDRWHRIAESLMDEICSLDAKRQAEWRQFIGCVEGLDQREKTRMKKQRESRIVKDREWRGISCKPEYEFLMTALDPKECVRGSVDDGEEKYDRCRVGREPDQRFMVLRSPLGRAIKHMARRRRM</sequence>
<feature type="region of interest" description="Disordered" evidence="2">
    <location>
        <begin position="1"/>
        <end position="23"/>
    </location>
</feature>
<accession>A0ABR4PEM6</accession>